<dbReference type="AlphaFoldDB" id="A0A803KSU2"/>
<dbReference type="EnsemblPlants" id="AUR62002100-RA">
    <property type="protein sequence ID" value="AUR62002100-RA:cds"/>
    <property type="gene ID" value="AUR62002100"/>
</dbReference>
<name>A0A803KSU2_CHEQI</name>
<dbReference type="Gramene" id="AUR62002100-RA">
    <property type="protein sequence ID" value="AUR62002100-RA:cds"/>
    <property type="gene ID" value="AUR62002100"/>
</dbReference>
<reference evidence="2" key="1">
    <citation type="journal article" date="2017" name="Nature">
        <title>The genome of Chenopodium quinoa.</title>
        <authorList>
            <person name="Jarvis D.E."/>
            <person name="Ho Y.S."/>
            <person name="Lightfoot D.J."/>
            <person name="Schmoeckel S.M."/>
            <person name="Li B."/>
            <person name="Borm T.J.A."/>
            <person name="Ohyanagi H."/>
            <person name="Mineta K."/>
            <person name="Michell C.T."/>
            <person name="Saber N."/>
            <person name="Kharbatia N.M."/>
            <person name="Rupper R.R."/>
            <person name="Sharp A.R."/>
            <person name="Dally N."/>
            <person name="Boughton B.A."/>
            <person name="Woo Y.H."/>
            <person name="Gao G."/>
            <person name="Schijlen E.G.W.M."/>
            <person name="Guo X."/>
            <person name="Momin A.A."/>
            <person name="Negrao S."/>
            <person name="Al-Babili S."/>
            <person name="Gehring C."/>
            <person name="Roessner U."/>
            <person name="Jung C."/>
            <person name="Murphy K."/>
            <person name="Arold S.T."/>
            <person name="Gojobori T."/>
            <person name="van der Linden C.G."/>
            <person name="van Loo E.N."/>
            <person name="Jellen E.N."/>
            <person name="Maughan P.J."/>
            <person name="Tester M."/>
        </authorList>
    </citation>
    <scope>NUCLEOTIDE SEQUENCE [LARGE SCALE GENOMIC DNA]</scope>
    <source>
        <strain evidence="2">cv. PI 614886</strain>
    </source>
</reference>
<organism evidence="2 3">
    <name type="scientific">Chenopodium quinoa</name>
    <name type="common">Quinoa</name>
    <dbReference type="NCBI Taxonomy" id="63459"/>
    <lineage>
        <taxon>Eukaryota</taxon>
        <taxon>Viridiplantae</taxon>
        <taxon>Streptophyta</taxon>
        <taxon>Embryophyta</taxon>
        <taxon>Tracheophyta</taxon>
        <taxon>Spermatophyta</taxon>
        <taxon>Magnoliopsida</taxon>
        <taxon>eudicotyledons</taxon>
        <taxon>Gunneridae</taxon>
        <taxon>Pentapetalae</taxon>
        <taxon>Caryophyllales</taxon>
        <taxon>Chenopodiaceae</taxon>
        <taxon>Chenopodioideae</taxon>
        <taxon>Atripliceae</taxon>
        <taxon>Chenopodium</taxon>
    </lineage>
</organism>
<evidence type="ECO:0000313" key="2">
    <source>
        <dbReference type="EnsemblPlants" id="AUR62002100-RA:cds"/>
    </source>
</evidence>
<sequence length="250" mass="28985">MTKKTTTKLGGIGGLGDQHLETRELKITEYQRLRMERIKENMSKMQELGLKEKAMSLMARVQNSRSNFSKHKMNKVSAEDGLYRPKQDSDMEHESDSSNEELLLPHSKINLKSKTIPWKIRKMKALTRKAVTVALAFQKCEKDKPRRGLTKCYNVHGCNEEERLEITLNEHGQTVGPDDKTCNEFTSFFGTIARKPNILPLTVKNWPILRNKKKEELWDYVSKHYIVAVMKEVEKKHAKEVEAMQKKIRG</sequence>
<protein>
    <submittedName>
        <fullName evidence="2">Uncharacterized protein</fullName>
    </submittedName>
</protein>
<keyword evidence="3" id="KW-1185">Reference proteome</keyword>
<evidence type="ECO:0000313" key="3">
    <source>
        <dbReference type="Proteomes" id="UP000596660"/>
    </source>
</evidence>
<feature type="compositionally biased region" description="Basic and acidic residues" evidence="1">
    <location>
        <begin position="77"/>
        <end position="96"/>
    </location>
</feature>
<accession>A0A803KSU2</accession>
<dbReference type="Proteomes" id="UP000596660">
    <property type="component" value="Unplaced"/>
</dbReference>
<proteinExistence type="predicted"/>
<evidence type="ECO:0000256" key="1">
    <source>
        <dbReference type="SAM" id="MobiDB-lite"/>
    </source>
</evidence>
<feature type="region of interest" description="Disordered" evidence="1">
    <location>
        <begin position="63"/>
        <end position="101"/>
    </location>
</feature>
<reference evidence="2" key="2">
    <citation type="submission" date="2021-03" db="UniProtKB">
        <authorList>
            <consortium name="EnsemblPlants"/>
        </authorList>
    </citation>
    <scope>IDENTIFICATION</scope>
</reference>